<dbReference type="GO" id="GO:0005829">
    <property type="term" value="C:cytosol"/>
    <property type="evidence" value="ECO:0007669"/>
    <property type="project" value="TreeGrafter"/>
</dbReference>
<dbReference type="SUPFAM" id="SSF53756">
    <property type="entry name" value="UDP-Glycosyltransferase/glycogen phosphorylase"/>
    <property type="match status" value="1"/>
</dbReference>
<dbReference type="GO" id="GO:0009244">
    <property type="term" value="P:lipopolysaccharide core region biosynthetic process"/>
    <property type="evidence" value="ECO:0007669"/>
    <property type="project" value="TreeGrafter"/>
</dbReference>
<evidence type="ECO:0000313" key="3">
    <source>
        <dbReference type="EMBL" id="QES89865.1"/>
    </source>
</evidence>
<dbReference type="OrthoDB" id="9797795at2"/>
<keyword evidence="4" id="KW-1185">Reference proteome</keyword>
<keyword evidence="1" id="KW-0328">Glycosyltransferase</keyword>
<proteinExistence type="predicted"/>
<dbReference type="EMBL" id="CP044016">
    <property type="protein sequence ID" value="QES89865.1"/>
    <property type="molecule type" value="Genomic_DNA"/>
</dbReference>
<dbReference type="InterPro" id="IPR051199">
    <property type="entry name" value="LPS_LOS_Heptosyltrfase"/>
</dbReference>
<evidence type="ECO:0000313" key="4">
    <source>
        <dbReference type="Proteomes" id="UP000292424"/>
    </source>
</evidence>
<dbReference type="PANTHER" id="PTHR30160:SF1">
    <property type="entry name" value="LIPOPOLYSACCHARIDE 1,2-N-ACETYLGLUCOSAMINETRANSFERASE-RELATED"/>
    <property type="match status" value="1"/>
</dbReference>
<gene>
    <name evidence="3" type="ORF">E0W69_014770</name>
</gene>
<dbReference type="Proteomes" id="UP000292424">
    <property type="component" value="Chromosome"/>
</dbReference>
<dbReference type="Gene3D" id="3.40.50.2000">
    <property type="entry name" value="Glycogen Phosphorylase B"/>
    <property type="match status" value="2"/>
</dbReference>
<dbReference type="KEGG" id="arac:E0W69_014770"/>
<keyword evidence="2 3" id="KW-0808">Transferase</keyword>
<dbReference type="AlphaFoldDB" id="A0A5P2G2Z9"/>
<organism evidence="3 4">
    <name type="scientific">Rhizosphaericola mali</name>
    <dbReference type="NCBI Taxonomy" id="2545455"/>
    <lineage>
        <taxon>Bacteria</taxon>
        <taxon>Pseudomonadati</taxon>
        <taxon>Bacteroidota</taxon>
        <taxon>Chitinophagia</taxon>
        <taxon>Chitinophagales</taxon>
        <taxon>Chitinophagaceae</taxon>
        <taxon>Rhizosphaericola</taxon>
    </lineage>
</organism>
<sequence>MKGIIRFISLLLRERKRSKRVSIMTHQYHKKNAEIAQLPSYETFEKKILIIKTEDIGDYLLFRNFLTYFRNAEKFKGYQITLLGNSAWKSVFDVYDKDLVDHVIWLDKSKYMHHENYSQKLYAQLRDEKFEYTICPERWRHIAWADCITLAANSLLKFGVKNTDEHTAFNAESDKIYHHIFENSWAITHEFIFNKSYTEWVIEENISIEKPIIPNERKPIFKEKTILFNIAASKKSKRWPIKNWINLIETVKQQYSDYHLAIIGGPMEIKEANIITEATHITSLVNKYSITETIELLNGIALLITNDSFALHAGIGNKTKNIISIANGNNAFRFADYSFLSSNPNESIYPKYYLKKNKSQYFSDRKRWFYDATSTDISTINPNEILDKIKAIL</sequence>
<dbReference type="InterPro" id="IPR002201">
    <property type="entry name" value="Glyco_trans_9"/>
</dbReference>
<name>A0A5P2G2Z9_9BACT</name>
<protein>
    <submittedName>
        <fullName evidence="3">Glycosyltransferase family 9 protein</fullName>
    </submittedName>
</protein>
<evidence type="ECO:0000256" key="2">
    <source>
        <dbReference type="ARBA" id="ARBA00022679"/>
    </source>
</evidence>
<dbReference type="GO" id="GO:0008713">
    <property type="term" value="F:ADP-heptose-lipopolysaccharide heptosyltransferase activity"/>
    <property type="evidence" value="ECO:0007669"/>
    <property type="project" value="TreeGrafter"/>
</dbReference>
<dbReference type="Pfam" id="PF01075">
    <property type="entry name" value="Glyco_transf_9"/>
    <property type="match status" value="1"/>
</dbReference>
<reference evidence="3 4" key="1">
    <citation type="submission" date="2019-09" db="EMBL/GenBank/DDBJ databases">
        <title>Complete genome sequence of Arachidicoccus sp. B3-10 isolated from apple orchard soil.</title>
        <authorList>
            <person name="Kim H.S."/>
            <person name="Han K.-I."/>
            <person name="Suh M.K."/>
            <person name="Lee K.C."/>
            <person name="Eom M.K."/>
            <person name="Kim J.-S."/>
            <person name="Kang S.W."/>
            <person name="Sin Y."/>
            <person name="Lee J.-S."/>
        </authorList>
    </citation>
    <scope>NUCLEOTIDE SEQUENCE [LARGE SCALE GENOMIC DNA]</scope>
    <source>
        <strain evidence="3 4">B3-10</strain>
    </source>
</reference>
<evidence type="ECO:0000256" key="1">
    <source>
        <dbReference type="ARBA" id="ARBA00022676"/>
    </source>
</evidence>
<dbReference type="PANTHER" id="PTHR30160">
    <property type="entry name" value="TETRAACYLDISACCHARIDE 4'-KINASE-RELATED"/>
    <property type="match status" value="1"/>
</dbReference>
<accession>A0A5P2G2Z9</accession>